<dbReference type="AlphaFoldDB" id="N1PIU2"/>
<keyword evidence="2" id="KW-1185">Reference proteome</keyword>
<evidence type="ECO:0000313" key="2">
    <source>
        <dbReference type="Proteomes" id="UP000016933"/>
    </source>
</evidence>
<accession>N1PIU2</accession>
<reference evidence="2" key="1">
    <citation type="journal article" date="2012" name="PLoS Genet.">
        <title>The genomes of the fungal plant pathogens Cladosporium fulvum and Dothistroma septosporum reveal adaptation to different hosts and lifestyles but also signatures of common ancestry.</title>
        <authorList>
            <person name="de Wit P.J.G.M."/>
            <person name="van der Burgt A."/>
            <person name="Oekmen B."/>
            <person name="Stergiopoulos I."/>
            <person name="Abd-Elsalam K.A."/>
            <person name="Aerts A.L."/>
            <person name="Bahkali A.H."/>
            <person name="Beenen H.G."/>
            <person name="Chettri P."/>
            <person name="Cox M.P."/>
            <person name="Datema E."/>
            <person name="de Vries R.P."/>
            <person name="Dhillon B."/>
            <person name="Ganley A.R."/>
            <person name="Griffiths S.A."/>
            <person name="Guo Y."/>
            <person name="Hamelin R.C."/>
            <person name="Henrissat B."/>
            <person name="Kabir M.S."/>
            <person name="Jashni M.K."/>
            <person name="Kema G."/>
            <person name="Klaubauf S."/>
            <person name="Lapidus A."/>
            <person name="Levasseur A."/>
            <person name="Lindquist E."/>
            <person name="Mehrabi R."/>
            <person name="Ohm R.A."/>
            <person name="Owen T.J."/>
            <person name="Salamov A."/>
            <person name="Schwelm A."/>
            <person name="Schijlen E."/>
            <person name="Sun H."/>
            <person name="van den Burg H.A."/>
            <person name="van Ham R.C.H.J."/>
            <person name="Zhang S."/>
            <person name="Goodwin S.B."/>
            <person name="Grigoriev I.V."/>
            <person name="Collemare J."/>
            <person name="Bradshaw R.E."/>
        </authorList>
    </citation>
    <scope>NUCLEOTIDE SEQUENCE [LARGE SCALE GENOMIC DNA]</scope>
    <source>
        <strain evidence="2">NZE10 / CBS 128990</strain>
    </source>
</reference>
<protein>
    <submittedName>
        <fullName evidence="1">Uncharacterized protein</fullName>
    </submittedName>
</protein>
<evidence type="ECO:0000313" key="1">
    <source>
        <dbReference type="EMBL" id="EME41216.1"/>
    </source>
</evidence>
<gene>
    <name evidence="1" type="ORF">DOTSEDRAFT_26413</name>
</gene>
<reference evidence="1 2" key="2">
    <citation type="journal article" date="2012" name="PLoS Pathog.">
        <title>Diverse lifestyles and strategies of plant pathogenesis encoded in the genomes of eighteen Dothideomycetes fungi.</title>
        <authorList>
            <person name="Ohm R.A."/>
            <person name="Feau N."/>
            <person name="Henrissat B."/>
            <person name="Schoch C.L."/>
            <person name="Horwitz B.A."/>
            <person name="Barry K.W."/>
            <person name="Condon B.J."/>
            <person name="Copeland A.C."/>
            <person name="Dhillon B."/>
            <person name="Glaser F."/>
            <person name="Hesse C.N."/>
            <person name="Kosti I."/>
            <person name="LaButti K."/>
            <person name="Lindquist E.A."/>
            <person name="Lucas S."/>
            <person name="Salamov A.A."/>
            <person name="Bradshaw R.E."/>
            <person name="Ciuffetti L."/>
            <person name="Hamelin R.C."/>
            <person name="Kema G.H.J."/>
            <person name="Lawrence C."/>
            <person name="Scott J.A."/>
            <person name="Spatafora J.W."/>
            <person name="Turgeon B.G."/>
            <person name="de Wit P.J.G.M."/>
            <person name="Zhong S."/>
            <person name="Goodwin S.B."/>
            <person name="Grigoriev I.V."/>
        </authorList>
    </citation>
    <scope>NUCLEOTIDE SEQUENCE [LARGE SCALE GENOMIC DNA]</scope>
    <source>
        <strain evidence="2">NZE10 / CBS 128990</strain>
    </source>
</reference>
<dbReference type="Proteomes" id="UP000016933">
    <property type="component" value="Unassembled WGS sequence"/>
</dbReference>
<proteinExistence type="predicted"/>
<dbReference type="HOGENOM" id="CLU_2038021_0_0_1"/>
<name>N1PIU2_DOTSN</name>
<dbReference type="EMBL" id="KB446542">
    <property type="protein sequence ID" value="EME41216.1"/>
    <property type="molecule type" value="Genomic_DNA"/>
</dbReference>
<sequence length="121" mass="14086">MYHRLALLYIFGYKLQDTDLCDAVLETIIKAIDEPRHIIVRCLPSLVIATLEYEEIAGDRALRRLLVNRVVEFGREVALKELVKYGPSELVVDLLKKYAQVEQQGGTRSVWERREEWLKEA</sequence>
<organism evidence="1 2">
    <name type="scientific">Dothistroma septosporum (strain NZE10 / CBS 128990)</name>
    <name type="common">Red band needle blight fungus</name>
    <name type="synonym">Mycosphaerella pini</name>
    <dbReference type="NCBI Taxonomy" id="675120"/>
    <lineage>
        <taxon>Eukaryota</taxon>
        <taxon>Fungi</taxon>
        <taxon>Dikarya</taxon>
        <taxon>Ascomycota</taxon>
        <taxon>Pezizomycotina</taxon>
        <taxon>Dothideomycetes</taxon>
        <taxon>Dothideomycetidae</taxon>
        <taxon>Mycosphaerellales</taxon>
        <taxon>Mycosphaerellaceae</taxon>
        <taxon>Dothistroma</taxon>
    </lineage>
</organism>